<sequence>MRPSGQVLPLFRRATIYNKSKILSVHPARLVSSITLVAQRHHRLSLQSSLRLSESIQFARKPYSIPSHKQSPPSPTMDASNTKSESNKETQPESQSPANPPSLPALPAAGDGVSTLDVGGTALRLDHLGPLVVNEDGTLSRIANWEKMADIERENTLRILGKRNQMRLAKLRAAQPSNSDNAPKKDTENKKAQSDN</sequence>
<dbReference type="Proteomes" id="UP001305414">
    <property type="component" value="Unassembled WGS sequence"/>
</dbReference>
<dbReference type="PANTHER" id="PTHR39474">
    <property type="entry name" value="UNNAMED PRODUCT"/>
    <property type="match status" value="1"/>
</dbReference>
<proteinExistence type="predicted"/>
<evidence type="ECO:0000313" key="2">
    <source>
        <dbReference type="EMBL" id="KAK5636361.1"/>
    </source>
</evidence>
<name>A0AAN7V1B2_9PEZI</name>
<evidence type="ECO:0008006" key="4">
    <source>
        <dbReference type="Google" id="ProtNLM"/>
    </source>
</evidence>
<keyword evidence="3" id="KW-1185">Reference proteome</keyword>
<feature type="region of interest" description="Disordered" evidence="1">
    <location>
        <begin position="172"/>
        <end position="196"/>
    </location>
</feature>
<gene>
    <name evidence="2" type="ORF">RRF57_012073</name>
</gene>
<organism evidence="2 3">
    <name type="scientific">Xylaria bambusicola</name>
    <dbReference type="NCBI Taxonomy" id="326684"/>
    <lineage>
        <taxon>Eukaryota</taxon>
        <taxon>Fungi</taxon>
        <taxon>Dikarya</taxon>
        <taxon>Ascomycota</taxon>
        <taxon>Pezizomycotina</taxon>
        <taxon>Sordariomycetes</taxon>
        <taxon>Xylariomycetidae</taxon>
        <taxon>Xylariales</taxon>
        <taxon>Xylariaceae</taxon>
        <taxon>Xylaria</taxon>
    </lineage>
</organism>
<dbReference type="PANTHER" id="PTHR39474:SF1">
    <property type="entry name" value="FUNGAL SPECIFIC TRANSCRIPTION FACTOR"/>
    <property type="match status" value="1"/>
</dbReference>
<comment type="caution">
    <text evidence="2">The sequence shown here is derived from an EMBL/GenBank/DDBJ whole genome shotgun (WGS) entry which is preliminary data.</text>
</comment>
<reference evidence="2 3" key="1">
    <citation type="submission" date="2023-10" db="EMBL/GenBank/DDBJ databases">
        <title>Draft genome sequence of Xylaria bambusicola isolate GMP-LS, the root and basal stem rot pathogen of sugarcane in Indonesia.</title>
        <authorList>
            <person name="Selvaraj P."/>
            <person name="Muralishankar V."/>
            <person name="Muruganantham S."/>
            <person name="Sp S."/>
            <person name="Haryani S."/>
            <person name="Lau K.J.X."/>
            <person name="Naqvi N.I."/>
        </authorList>
    </citation>
    <scope>NUCLEOTIDE SEQUENCE [LARGE SCALE GENOMIC DNA]</scope>
    <source>
        <strain evidence="2">GMP-LS</strain>
    </source>
</reference>
<dbReference type="EMBL" id="JAWHQM010000067">
    <property type="protein sequence ID" value="KAK5636361.1"/>
    <property type="molecule type" value="Genomic_DNA"/>
</dbReference>
<evidence type="ECO:0000313" key="3">
    <source>
        <dbReference type="Proteomes" id="UP001305414"/>
    </source>
</evidence>
<evidence type="ECO:0000256" key="1">
    <source>
        <dbReference type="SAM" id="MobiDB-lite"/>
    </source>
</evidence>
<protein>
    <recommendedName>
        <fullName evidence="4">Fungal specific transcription factor</fullName>
    </recommendedName>
</protein>
<feature type="compositionally biased region" description="Polar residues" evidence="1">
    <location>
        <begin position="67"/>
        <end position="84"/>
    </location>
</feature>
<feature type="region of interest" description="Disordered" evidence="1">
    <location>
        <begin position="63"/>
        <end position="113"/>
    </location>
</feature>
<dbReference type="AlphaFoldDB" id="A0AAN7V1B2"/>
<accession>A0AAN7V1B2</accession>
<feature type="compositionally biased region" description="Basic and acidic residues" evidence="1">
    <location>
        <begin position="182"/>
        <end position="196"/>
    </location>
</feature>